<dbReference type="Pfam" id="PF01207">
    <property type="entry name" value="Dus"/>
    <property type="match status" value="1"/>
</dbReference>
<dbReference type="InterPro" id="IPR018517">
    <property type="entry name" value="tRNA_hU_synthase_CS"/>
</dbReference>
<protein>
    <recommendedName>
        <fullName evidence="12">DUS-like FMN-binding domain-containing protein</fullName>
    </recommendedName>
</protein>
<evidence type="ECO:0000256" key="8">
    <source>
        <dbReference type="ARBA" id="ARBA00022884"/>
    </source>
</evidence>
<evidence type="ECO:0000256" key="6">
    <source>
        <dbReference type="ARBA" id="ARBA00022694"/>
    </source>
</evidence>
<keyword evidence="5" id="KW-0288">FMN</keyword>
<keyword evidence="8" id="KW-0694">RNA-binding</keyword>
<evidence type="ECO:0000259" key="12">
    <source>
        <dbReference type="Pfam" id="PF01207"/>
    </source>
</evidence>
<name>A0A381R6K7_9ZZZZ</name>
<comment type="catalytic activity">
    <reaction evidence="11">
        <text>a 5,6-dihydrouridine in tRNA + NAD(+) = a uridine in tRNA + NADH + H(+)</text>
        <dbReference type="Rhea" id="RHEA:54452"/>
        <dbReference type="Rhea" id="RHEA-COMP:13339"/>
        <dbReference type="Rhea" id="RHEA-COMP:13887"/>
        <dbReference type="ChEBI" id="CHEBI:15378"/>
        <dbReference type="ChEBI" id="CHEBI:57540"/>
        <dbReference type="ChEBI" id="CHEBI:57945"/>
        <dbReference type="ChEBI" id="CHEBI:65315"/>
        <dbReference type="ChEBI" id="CHEBI:74443"/>
    </reaction>
</comment>
<dbReference type="InterPro" id="IPR035587">
    <property type="entry name" value="DUS-like_FMN-bd"/>
</dbReference>
<proteinExistence type="predicted"/>
<dbReference type="Gene3D" id="3.20.20.70">
    <property type="entry name" value="Aldolase class I"/>
    <property type="match status" value="1"/>
</dbReference>
<dbReference type="PIRSF" id="PIRSF006621">
    <property type="entry name" value="Dus"/>
    <property type="match status" value="1"/>
</dbReference>
<reference evidence="13" key="1">
    <citation type="submission" date="2018-05" db="EMBL/GenBank/DDBJ databases">
        <authorList>
            <person name="Lanie J.A."/>
            <person name="Ng W.-L."/>
            <person name="Kazmierczak K.M."/>
            <person name="Andrzejewski T.M."/>
            <person name="Davidsen T.M."/>
            <person name="Wayne K.J."/>
            <person name="Tettelin H."/>
            <person name="Glass J.I."/>
            <person name="Rusch D."/>
            <person name="Podicherti R."/>
            <person name="Tsui H.-C.T."/>
            <person name="Winkler M.E."/>
        </authorList>
    </citation>
    <scope>NUCLEOTIDE SEQUENCE</scope>
</reference>
<dbReference type="NCBIfam" id="TIGR00737">
    <property type="entry name" value="nifR3_yhdG"/>
    <property type="match status" value="1"/>
</dbReference>
<evidence type="ECO:0000256" key="7">
    <source>
        <dbReference type="ARBA" id="ARBA00022857"/>
    </source>
</evidence>
<keyword evidence="9" id="KW-0560">Oxidoreductase</keyword>
<gene>
    <name evidence="13" type="ORF">METZ01_LOCUS40219</name>
</gene>
<evidence type="ECO:0000256" key="1">
    <source>
        <dbReference type="ARBA" id="ARBA00001917"/>
    </source>
</evidence>
<comment type="cofactor">
    <cofactor evidence="1">
        <name>FMN</name>
        <dbReference type="ChEBI" id="CHEBI:58210"/>
    </cofactor>
</comment>
<dbReference type="InterPro" id="IPR004652">
    <property type="entry name" value="DusB-like"/>
</dbReference>
<comment type="catalytic activity">
    <reaction evidence="10">
        <text>a 5,6-dihydrouridine in tRNA + NADP(+) = a uridine in tRNA + NADPH + H(+)</text>
        <dbReference type="Rhea" id="RHEA:23624"/>
        <dbReference type="Rhea" id="RHEA-COMP:13339"/>
        <dbReference type="Rhea" id="RHEA-COMP:13887"/>
        <dbReference type="ChEBI" id="CHEBI:15378"/>
        <dbReference type="ChEBI" id="CHEBI:57783"/>
        <dbReference type="ChEBI" id="CHEBI:58349"/>
        <dbReference type="ChEBI" id="CHEBI:65315"/>
        <dbReference type="ChEBI" id="CHEBI:74443"/>
    </reaction>
</comment>
<dbReference type="GO" id="GO:0017150">
    <property type="term" value="F:tRNA dihydrouridine synthase activity"/>
    <property type="evidence" value="ECO:0007669"/>
    <property type="project" value="InterPro"/>
</dbReference>
<dbReference type="InterPro" id="IPR013785">
    <property type="entry name" value="Aldolase_TIM"/>
</dbReference>
<dbReference type="AlphaFoldDB" id="A0A381R6K7"/>
<evidence type="ECO:0000256" key="4">
    <source>
        <dbReference type="ARBA" id="ARBA00022630"/>
    </source>
</evidence>
<dbReference type="CDD" id="cd02801">
    <property type="entry name" value="DUS_like_FMN"/>
    <property type="match status" value="1"/>
</dbReference>
<evidence type="ECO:0000256" key="11">
    <source>
        <dbReference type="ARBA" id="ARBA00048802"/>
    </source>
</evidence>
<evidence type="ECO:0000256" key="2">
    <source>
        <dbReference type="ARBA" id="ARBA00002790"/>
    </source>
</evidence>
<dbReference type="InterPro" id="IPR024036">
    <property type="entry name" value="tRNA-dHydroUridine_Synthase_C"/>
</dbReference>
<comment type="function">
    <text evidence="2">Catalyzes the synthesis of 5,6-dihydrouridine (D), a modified base found in the D-loop of most tRNAs, via the reduction of the C5-C6 double bond in target uridines.</text>
</comment>
<evidence type="ECO:0000256" key="10">
    <source>
        <dbReference type="ARBA" id="ARBA00048205"/>
    </source>
</evidence>
<keyword evidence="7" id="KW-0521">NADP</keyword>
<feature type="domain" description="DUS-like FMN-binding" evidence="12">
    <location>
        <begin position="1"/>
        <end position="298"/>
    </location>
</feature>
<evidence type="ECO:0000256" key="5">
    <source>
        <dbReference type="ARBA" id="ARBA00022643"/>
    </source>
</evidence>
<keyword evidence="3" id="KW-0820">tRNA-binding</keyword>
<accession>A0A381R6K7</accession>
<evidence type="ECO:0000256" key="3">
    <source>
        <dbReference type="ARBA" id="ARBA00022555"/>
    </source>
</evidence>
<dbReference type="GO" id="GO:0050660">
    <property type="term" value="F:flavin adenine dinucleotide binding"/>
    <property type="evidence" value="ECO:0007669"/>
    <property type="project" value="InterPro"/>
</dbReference>
<keyword evidence="4" id="KW-0285">Flavoprotein</keyword>
<dbReference type="PANTHER" id="PTHR45846:SF1">
    <property type="entry name" value="TRNA-DIHYDROURIDINE(47) SYNTHASE [NAD(P)(+)]-LIKE"/>
    <property type="match status" value="1"/>
</dbReference>
<dbReference type="EMBL" id="UINC01001721">
    <property type="protein sequence ID" value="SUZ87365.1"/>
    <property type="molecule type" value="Genomic_DNA"/>
</dbReference>
<dbReference type="SUPFAM" id="SSF51395">
    <property type="entry name" value="FMN-linked oxidoreductases"/>
    <property type="match status" value="1"/>
</dbReference>
<dbReference type="Gene3D" id="1.10.1200.80">
    <property type="entry name" value="Putative flavin oxidoreducatase, domain 2"/>
    <property type="match status" value="1"/>
</dbReference>
<sequence length="317" mass="35266">MAGITDAPFRKICRKYGAGLTVSEMTTADIELWKTKKSKRRLNIDLDTEPKVVQIAGSEPYLMGLAANLCAANGVQIIDINMGCPAKKVCNKLAGSALLKDIKQVRKILKSVIAAVDIPVTLKMRTGWDNNTKNAPEIAKIAENEGIKLITIHGRTRSCHFKGDAEYKTIAQIKKLVTIPVVANGDITTPEKSLEVLHISCADALMIGRAARGQPWIFEDLNYYYKTGKKNKPLEKNKVHDIMLEHLLGLYQFYGDTTGVRVARKHLVWYCTNLVNSELFRAKVVRVNSPAEQVKLTTEYFSCDATDTPLVTQCNRT</sequence>
<evidence type="ECO:0000313" key="13">
    <source>
        <dbReference type="EMBL" id="SUZ87365.1"/>
    </source>
</evidence>
<dbReference type="PROSITE" id="PS01136">
    <property type="entry name" value="UPF0034"/>
    <property type="match status" value="1"/>
</dbReference>
<organism evidence="13">
    <name type="scientific">marine metagenome</name>
    <dbReference type="NCBI Taxonomy" id="408172"/>
    <lineage>
        <taxon>unclassified sequences</taxon>
        <taxon>metagenomes</taxon>
        <taxon>ecological metagenomes</taxon>
    </lineage>
</organism>
<dbReference type="PANTHER" id="PTHR45846">
    <property type="entry name" value="TRNA-DIHYDROURIDINE(47) SYNTHASE [NAD(P)(+)]-LIKE"/>
    <property type="match status" value="1"/>
</dbReference>
<dbReference type="GO" id="GO:0000049">
    <property type="term" value="F:tRNA binding"/>
    <property type="evidence" value="ECO:0007669"/>
    <property type="project" value="UniProtKB-KW"/>
</dbReference>
<dbReference type="InterPro" id="IPR001269">
    <property type="entry name" value="DUS_fam"/>
</dbReference>
<evidence type="ECO:0000256" key="9">
    <source>
        <dbReference type="ARBA" id="ARBA00023002"/>
    </source>
</evidence>
<keyword evidence="6" id="KW-0819">tRNA processing</keyword>